<dbReference type="Gene3D" id="3.40.50.1110">
    <property type="entry name" value="SGNH hydrolase"/>
    <property type="match status" value="1"/>
</dbReference>
<feature type="domain" description="SGNH hydrolase-type esterase" evidence="1">
    <location>
        <begin position="5"/>
        <end position="199"/>
    </location>
</feature>
<dbReference type="InterPro" id="IPR051532">
    <property type="entry name" value="Ester_Hydrolysis_Enzymes"/>
</dbReference>
<dbReference type="Pfam" id="PF13472">
    <property type="entry name" value="Lipase_GDSL_2"/>
    <property type="match status" value="1"/>
</dbReference>
<name>A0ABT9XJZ1_9BACL</name>
<dbReference type="PANTHER" id="PTHR30383:SF5">
    <property type="entry name" value="SGNH HYDROLASE-TYPE ESTERASE DOMAIN-CONTAINING PROTEIN"/>
    <property type="match status" value="1"/>
</dbReference>
<dbReference type="InterPro" id="IPR036514">
    <property type="entry name" value="SGNH_hydro_sf"/>
</dbReference>
<dbReference type="InterPro" id="IPR013830">
    <property type="entry name" value="SGNH_hydro"/>
</dbReference>
<evidence type="ECO:0000313" key="3">
    <source>
        <dbReference type="Proteomes" id="UP001232973"/>
    </source>
</evidence>
<accession>A0ABT9XJZ1</accession>
<reference evidence="2 3" key="1">
    <citation type="submission" date="2023-07" db="EMBL/GenBank/DDBJ databases">
        <title>Genomic Encyclopedia of Type Strains, Phase IV (KMG-IV): sequencing the most valuable type-strain genomes for metagenomic binning, comparative biology and taxonomic classification.</title>
        <authorList>
            <person name="Goeker M."/>
        </authorList>
    </citation>
    <scope>NUCLEOTIDE SEQUENCE [LARGE SCALE GENOMIC DNA]</scope>
    <source>
        <strain evidence="2 3">DSM 4006</strain>
    </source>
</reference>
<gene>
    <name evidence="2" type="ORF">J2S03_002309</name>
</gene>
<dbReference type="Proteomes" id="UP001232973">
    <property type="component" value="Unassembled WGS sequence"/>
</dbReference>
<dbReference type="SUPFAM" id="SSF52266">
    <property type="entry name" value="SGNH hydrolase"/>
    <property type="match status" value="1"/>
</dbReference>
<dbReference type="PANTHER" id="PTHR30383">
    <property type="entry name" value="THIOESTERASE 1/PROTEASE 1/LYSOPHOSPHOLIPASE L1"/>
    <property type="match status" value="1"/>
</dbReference>
<keyword evidence="3" id="KW-1185">Reference proteome</keyword>
<evidence type="ECO:0000259" key="1">
    <source>
        <dbReference type="Pfam" id="PF13472"/>
    </source>
</evidence>
<dbReference type="RefSeq" id="WP_274457484.1">
    <property type="nucleotide sequence ID" value="NZ_CP067097.1"/>
</dbReference>
<protein>
    <submittedName>
        <fullName evidence="2">Lysophospholipase L1-like esterase</fullName>
    </submittedName>
</protein>
<sequence>MIYAALGDSITYGYSATSDEHTYVSRIQASLAKQQQPVNLYLHAKPGWTSRQLLKSLAKTPSCIWEEAKVITLLVGGNDMLRAAPWLLDSNPGHMVKVADAFYENITEIIQLVRRPHSVLILGTVYNPFPNSLMCEEYTDVLNRSIRLAAEREGVVLADIRRTFRNRESKLIEGYRRGQLRDMRLRGNPIHPNDAGHALIARQFLVAYHRSLAKKRGTRRKMRAR</sequence>
<evidence type="ECO:0000313" key="2">
    <source>
        <dbReference type="EMBL" id="MDQ0190445.1"/>
    </source>
</evidence>
<organism evidence="2 3">
    <name type="scientific">Alicyclobacillus cycloheptanicus</name>
    <dbReference type="NCBI Taxonomy" id="1457"/>
    <lineage>
        <taxon>Bacteria</taxon>
        <taxon>Bacillati</taxon>
        <taxon>Bacillota</taxon>
        <taxon>Bacilli</taxon>
        <taxon>Bacillales</taxon>
        <taxon>Alicyclobacillaceae</taxon>
        <taxon>Alicyclobacillus</taxon>
    </lineage>
</organism>
<proteinExistence type="predicted"/>
<comment type="caution">
    <text evidence="2">The sequence shown here is derived from an EMBL/GenBank/DDBJ whole genome shotgun (WGS) entry which is preliminary data.</text>
</comment>
<dbReference type="EMBL" id="JAUSTP010000018">
    <property type="protein sequence ID" value="MDQ0190445.1"/>
    <property type="molecule type" value="Genomic_DNA"/>
</dbReference>